<evidence type="ECO:0000313" key="3">
    <source>
        <dbReference type="EMBL" id="RQY91323.1"/>
    </source>
</evidence>
<dbReference type="Proteomes" id="UP000473470">
    <property type="component" value="Unassembled WGS sequence"/>
</dbReference>
<feature type="region of interest" description="Disordered" evidence="1">
    <location>
        <begin position="1"/>
        <end position="32"/>
    </location>
</feature>
<reference evidence="3 4" key="1">
    <citation type="submission" date="2018-08" db="EMBL/GenBank/DDBJ databases">
        <title>Comparative analysis of Burkholderia isolates from Puerto Rico.</title>
        <authorList>
            <person name="Hall C."/>
            <person name="Sahl J."/>
            <person name="Wagner D."/>
        </authorList>
    </citation>
    <scope>NUCLEOTIDE SEQUENCE [LARGE SCALE GENOMIC DNA]</scope>
    <source>
        <strain evidence="3 4">Bp8966</strain>
    </source>
</reference>
<protein>
    <submittedName>
        <fullName evidence="2">Uncharacterized protein</fullName>
    </submittedName>
</protein>
<evidence type="ECO:0000313" key="4">
    <source>
        <dbReference type="Proteomes" id="UP000281098"/>
    </source>
</evidence>
<accession>A0A3P0LFR7</accession>
<name>A0A3P0LFR7_9BURK</name>
<evidence type="ECO:0000256" key="1">
    <source>
        <dbReference type="SAM" id="MobiDB-lite"/>
    </source>
</evidence>
<keyword evidence="4" id="KW-1185">Reference proteome</keyword>
<evidence type="ECO:0000313" key="2">
    <source>
        <dbReference type="EMBL" id="KAB0634644.1"/>
    </source>
</evidence>
<comment type="caution">
    <text evidence="2">The sequence shown here is derived from an EMBL/GenBank/DDBJ whole genome shotgun (WGS) entry which is preliminary data.</text>
</comment>
<sequence length="79" mass="8630">MRGARKRFNEKKLRAANGDGADDLADNSGTIQPAHPARIRSVTVRGARYLFIIKAILKDSKVVVCWIVKAFARTSASSS</sequence>
<dbReference type="EMBL" id="VZOK01000048">
    <property type="protein sequence ID" value="KAB0634644.1"/>
    <property type="molecule type" value="Genomic_DNA"/>
</dbReference>
<gene>
    <name evidence="3" type="ORF">DF017_16895</name>
    <name evidence="2" type="ORF">F7R25_25660</name>
</gene>
<dbReference type="AlphaFoldDB" id="A0A3P0LFR7"/>
<dbReference type="EMBL" id="QTPM01000019">
    <property type="protein sequence ID" value="RQY91323.1"/>
    <property type="molecule type" value="Genomic_DNA"/>
</dbReference>
<dbReference type="Proteomes" id="UP000281098">
    <property type="component" value="Unassembled WGS sequence"/>
</dbReference>
<organism evidence="2 5">
    <name type="scientific">Burkholderia stagnalis</name>
    <dbReference type="NCBI Taxonomy" id="1503054"/>
    <lineage>
        <taxon>Bacteria</taxon>
        <taxon>Pseudomonadati</taxon>
        <taxon>Pseudomonadota</taxon>
        <taxon>Betaproteobacteria</taxon>
        <taxon>Burkholderiales</taxon>
        <taxon>Burkholderiaceae</taxon>
        <taxon>Burkholderia</taxon>
        <taxon>Burkholderia cepacia complex</taxon>
    </lineage>
</organism>
<proteinExistence type="predicted"/>
<evidence type="ECO:0000313" key="5">
    <source>
        <dbReference type="Proteomes" id="UP000473470"/>
    </source>
</evidence>
<reference evidence="2 5" key="2">
    <citation type="submission" date="2019-09" db="EMBL/GenBank/DDBJ databases">
        <title>Draft genome sequences of 48 bacterial type strains from the CCUG.</title>
        <authorList>
            <person name="Tunovic T."/>
            <person name="Pineiro-Iglesias B."/>
            <person name="Unosson C."/>
            <person name="Inganas E."/>
            <person name="Ohlen M."/>
            <person name="Cardew S."/>
            <person name="Jensie-Markopoulos S."/>
            <person name="Salva-Serra F."/>
            <person name="Jaen-Luchoro D."/>
            <person name="Karlsson R."/>
            <person name="Svensson-Stadler L."/>
            <person name="Chun J."/>
            <person name="Moore E."/>
        </authorList>
    </citation>
    <scope>NUCLEOTIDE SEQUENCE [LARGE SCALE GENOMIC DNA]</scope>
    <source>
        <strain evidence="2 5">CCUG 65686</strain>
    </source>
</reference>